<evidence type="ECO:0000256" key="9">
    <source>
        <dbReference type="ARBA" id="ARBA00023180"/>
    </source>
</evidence>
<feature type="binding site" evidence="11">
    <location>
        <position position="88"/>
    </location>
    <ligand>
        <name>Fe cation</name>
        <dbReference type="ChEBI" id="CHEBI:24875"/>
        <label>1</label>
    </ligand>
</feature>
<dbReference type="PANTHER" id="PTHR10161:SF14">
    <property type="entry name" value="TARTRATE-RESISTANT ACID PHOSPHATASE TYPE 5"/>
    <property type="match status" value="1"/>
</dbReference>
<evidence type="ECO:0000256" key="1">
    <source>
        <dbReference type="ARBA" id="ARBA00000032"/>
    </source>
</evidence>
<dbReference type="InterPro" id="IPR029052">
    <property type="entry name" value="Metallo-depent_PP-like"/>
</dbReference>
<feature type="binding site" evidence="11">
    <location>
        <position position="123"/>
    </location>
    <ligand>
        <name>Fe cation</name>
        <dbReference type="ChEBI" id="CHEBI:24875"/>
        <label>2</label>
    </ligand>
</feature>
<comment type="cofactor">
    <cofactor evidence="11">
        <name>Fe cation</name>
        <dbReference type="ChEBI" id="CHEBI:24875"/>
    </cofactor>
    <text evidence="11">Binds 2 iron ions per subunit.</text>
</comment>
<comment type="catalytic activity">
    <reaction evidence="1 10">
        <text>a phosphate monoester + H2O = an alcohol + phosphate</text>
        <dbReference type="Rhea" id="RHEA:15017"/>
        <dbReference type="ChEBI" id="CHEBI:15377"/>
        <dbReference type="ChEBI" id="CHEBI:30879"/>
        <dbReference type="ChEBI" id="CHEBI:43474"/>
        <dbReference type="ChEBI" id="CHEBI:67140"/>
        <dbReference type="EC" id="3.1.3.2"/>
    </reaction>
</comment>
<proteinExistence type="evidence at transcript level"/>
<evidence type="ECO:0000256" key="4">
    <source>
        <dbReference type="ARBA" id="ARBA00022525"/>
    </source>
</evidence>
<dbReference type="FunFam" id="3.60.21.10:FF:000027">
    <property type="entry name" value="Purple acid phosphatase"/>
    <property type="match status" value="1"/>
</dbReference>
<keyword evidence="8" id="KW-0862">Zinc</keyword>
<dbReference type="Pfam" id="PF00149">
    <property type="entry name" value="Metallophos"/>
    <property type="match status" value="1"/>
</dbReference>
<organism evidence="13">
    <name type="scientific">Picea sitchensis</name>
    <name type="common">Sitka spruce</name>
    <name type="synonym">Pinus sitchensis</name>
    <dbReference type="NCBI Taxonomy" id="3332"/>
    <lineage>
        <taxon>Eukaryota</taxon>
        <taxon>Viridiplantae</taxon>
        <taxon>Streptophyta</taxon>
        <taxon>Embryophyta</taxon>
        <taxon>Tracheophyta</taxon>
        <taxon>Spermatophyta</taxon>
        <taxon>Pinopsida</taxon>
        <taxon>Pinidae</taxon>
        <taxon>Conifers I</taxon>
        <taxon>Pinales</taxon>
        <taxon>Pinaceae</taxon>
        <taxon>Picea</taxon>
    </lineage>
</organism>
<evidence type="ECO:0000256" key="5">
    <source>
        <dbReference type="ARBA" id="ARBA00022723"/>
    </source>
</evidence>
<comment type="subcellular location">
    <subcellularLocation>
        <location evidence="2">Secreted</location>
    </subcellularLocation>
</comment>
<dbReference type="CDD" id="cd07378">
    <property type="entry name" value="MPP_ACP5"/>
    <property type="match status" value="1"/>
</dbReference>
<feature type="binding site" evidence="11">
    <location>
        <position position="85"/>
    </location>
    <ligand>
        <name>Fe cation</name>
        <dbReference type="ChEBI" id="CHEBI:24875"/>
        <label>1</label>
    </ligand>
</feature>
<evidence type="ECO:0000256" key="7">
    <source>
        <dbReference type="ARBA" id="ARBA00022801"/>
    </source>
</evidence>
<dbReference type="InterPro" id="IPR051558">
    <property type="entry name" value="Metallophosphoesterase_PAP"/>
</dbReference>
<dbReference type="EMBL" id="EF677757">
    <property type="protein sequence ID" value="ABR17561.1"/>
    <property type="molecule type" value="mRNA"/>
</dbReference>
<keyword evidence="5 11" id="KW-0479">Metal-binding</keyword>
<dbReference type="GO" id="GO:0005576">
    <property type="term" value="C:extracellular region"/>
    <property type="evidence" value="ECO:0007669"/>
    <property type="project" value="UniProtKB-SubCell"/>
</dbReference>
<feature type="binding site" evidence="11">
    <location>
        <position position="264"/>
    </location>
    <ligand>
        <name>Fe cation</name>
        <dbReference type="ChEBI" id="CHEBI:24875"/>
        <label>1</label>
    </ligand>
</feature>
<keyword evidence="9" id="KW-0325">Glycoprotein</keyword>
<dbReference type="SUPFAM" id="SSF56300">
    <property type="entry name" value="Metallo-dependent phosphatases"/>
    <property type="match status" value="1"/>
</dbReference>
<comment type="similarity">
    <text evidence="3">Belongs to the metallophosphoesterase superfamily. Purple acid phosphatase family.</text>
</comment>
<evidence type="ECO:0000256" key="6">
    <source>
        <dbReference type="ARBA" id="ARBA00022729"/>
    </source>
</evidence>
<evidence type="ECO:0000313" key="13">
    <source>
        <dbReference type="EMBL" id="ABR17561.1"/>
    </source>
</evidence>
<evidence type="ECO:0000256" key="11">
    <source>
        <dbReference type="PIRSR" id="PIRSR000898-1"/>
    </source>
</evidence>
<dbReference type="InterPro" id="IPR004843">
    <property type="entry name" value="Calcineurin-like_PHP"/>
</dbReference>
<keyword evidence="10 11" id="KW-0408">Iron</keyword>
<feature type="binding site" evidence="11">
    <location>
        <position position="52"/>
    </location>
    <ligand>
        <name>Fe cation</name>
        <dbReference type="ChEBI" id="CHEBI:24875"/>
        <label>1</label>
    </ligand>
</feature>
<keyword evidence="4" id="KW-0964">Secreted</keyword>
<dbReference type="PANTHER" id="PTHR10161">
    <property type="entry name" value="TARTRATE-RESISTANT ACID PHOSPHATASE TYPE 5"/>
    <property type="match status" value="1"/>
</dbReference>
<feature type="domain" description="Calcineurin-like phosphoesterase" evidence="12">
    <location>
        <begin position="45"/>
        <end position="265"/>
    </location>
</feature>
<keyword evidence="7 10" id="KW-0378">Hydrolase</keyword>
<dbReference type="Gene3D" id="3.60.21.10">
    <property type="match status" value="1"/>
</dbReference>
<dbReference type="EC" id="3.1.3.2" evidence="10"/>
<evidence type="ECO:0000259" key="12">
    <source>
        <dbReference type="Pfam" id="PF00149"/>
    </source>
</evidence>
<name>B8LPI1_PICSI</name>
<evidence type="ECO:0000256" key="3">
    <source>
        <dbReference type="ARBA" id="ARBA00008723"/>
    </source>
</evidence>
<dbReference type="GO" id="GO:0003993">
    <property type="term" value="F:acid phosphatase activity"/>
    <property type="evidence" value="ECO:0007669"/>
    <property type="project" value="UniProtKB-UniRule"/>
</dbReference>
<reference evidence="13" key="1">
    <citation type="submission" date="2007-06" db="EMBL/GenBank/DDBJ databases">
        <title>Full length cDNA sequences from Sitka Spruce (Picea sitchensis).</title>
        <authorList>
            <person name="Ralph S.G."/>
            <person name="Chun H.E."/>
            <person name="Liao N."/>
            <person name="Ali J."/>
            <person name="Reid K."/>
            <person name="Kolosova N."/>
            <person name="Cooper N."/>
            <person name="Cullis C."/>
            <person name="Jancsik S."/>
            <person name="Moore R."/>
            <person name="Mayo M."/>
            <person name="Wagner S."/>
            <person name="Holt R.A."/>
            <person name="Jones S.J.M."/>
            <person name="Marra M.A."/>
            <person name="Ritland C.E."/>
            <person name="Ritland K."/>
            <person name="Bohlmann J."/>
        </authorList>
    </citation>
    <scope>NUCLEOTIDE SEQUENCE</scope>
    <source>
        <tissue evidence="13">Green portion of the leader tissue</tissue>
    </source>
</reference>
<dbReference type="PIRSF" id="PIRSF000898">
    <property type="entry name" value="Acid_Ptase_5"/>
    <property type="match status" value="1"/>
</dbReference>
<dbReference type="GO" id="GO:0046872">
    <property type="term" value="F:metal ion binding"/>
    <property type="evidence" value="ECO:0007669"/>
    <property type="project" value="UniProtKB-KW"/>
</dbReference>
<feature type="binding site" evidence="11">
    <location>
        <position position="262"/>
    </location>
    <ligand>
        <name>Fe cation</name>
        <dbReference type="ChEBI" id="CHEBI:24875"/>
        <label>2</label>
    </ligand>
</feature>
<accession>B8LPI1</accession>
<feature type="binding site" evidence="11">
    <location>
        <position position="85"/>
    </location>
    <ligand>
        <name>Fe cation</name>
        <dbReference type="ChEBI" id="CHEBI:24875"/>
        <label>2</label>
    </ligand>
</feature>
<dbReference type="InterPro" id="IPR024927">
    <property type="entry name" value="Acid_PPase"/>
</dbReference>
<keyword evidence="6" id="KW-0732">Signal</keyword>
<dbReference type="SMR" id="B8LPI1"/>
<sequence>MSLPPLKMATELQSSLRCSCCCILMVLSMAFLLLPSNGIMAAAPLKFLVVGDWGRKGLFNQSQVAAQMGKIAQQLHIDFIISTGDNFYEDGLNGTDDPSFEQSFSAIYSASSLQTPWHLVLGNHDYRGDTLSQLDSALKRRDSRWNCYRTSTLRQNLPLSCKGARCSFLEFFFIDTTPFVDLYWTYAKHQYDWRGILPRERYLKKQLKALNNALKVSKATWKIVVGHHPIRSIGTHDDTAELKQQLLPILEANKVDLYVNGHAHCLQDFKSKTSSMHFLTSGGGSKAWGGVSSNANKDGLKFFYPGQGFMSMQITTMFVNAVFYDIDGNSLYSLNLSKS</sequence>
<protein>
    <recommendedName>
        <fullName evidence="10">Purple acid phosphatase</fullName>
        <ecNumber evidence="10">3.1.3.2</ecNumber>
    </recommendedName>
</protein>
<evidence type="ECO:0000256" key="10">
    <source>
        <dbReference type="PIRNR" id="PIRNR000898"/>
    </source>
</evidence>
<dbReference type="AlphaFoldDB" id="B8LPI1"/>
<feature type="binding site" evidence="11">
    <location>
        <position position="227"/>
    </location>
    <ligand>
        <name>Fe cation</name>
        <dbReference type="ChEBI" id="CHEBI:24875"/>
        <label>2</label>
    </ligand>
</feature>
<evidence type="ECO:0000256" key="8">
    <source>
        <dbReference type="ARBA" id="ARBA00022833"/>
    </source>
</evidence>
<evidence type="ECO:0000256" key="2">
    <source>
        <dbReference type="ARBA" id="ARBA00004613"/>
    </source>
</evidence>